<evidence type="ECO:0000256" key="1">
    <source>
        <dbReference type="ARBA" id="ARBA00004651"/>
    </source>
</evidence>
<proteinExistence type="inferred from homology"/>
<gene>
    <name evidence="6" type="primary">mprF</name>
    <name evidence="7" type="ORF">ACFODW_04055</name>
</gene>
<dbReference type="Proteomes" id="UP001595387">
    <property type="component" value="Unassembled WGS sequence"/>
</dbReference>
<keyword evidence="4 6" id="KW-1133">Transmembrane helix</keyword>
<comment type="catalytic activity">
    <reaction evidence="6">
        <text>L-lysyl-tRNA(Lys) + a 1,2-diacyl-sn-glycero-3-phospho-(1'-sn-glycerol) = a 1,2-diacyl-sn-glycero-3-phospho-1'-(3'-O-L-lysyl)-sn-glycerol + tRNA(Lys)</text>
        <dbReference type="Rhea" id="RHEA:10668"/>
        <dbReference type="Rhea" id="RHEA-COMP:9696"/>
        <dbReference type="Rhea" id="RHEA-COMP:9697"/>
        <dbReference type="ChEBI" id="CHEBI:64716"/>
        <dbReference type="ChEBI" id="CHEBI:75792"/>
        <dbReference type="ChEBI" id="CHEBI:78442"/>
        <dbReference type="ChEBI" id="CHEBI:78529"/>
        <dbReference type="EC" id="2.3.2.3"/>
    </reaction>
</comment>
<dbReference type="EMBL" id="JBHRRZ010000007">
    <property type="protein sequence ID" value="MFC2947535.1"/>
    <property type="molecule type" value="Genomic_DNA"/>
</dbReference>
<dbReference type="PANTHER" id="PTHR39087">
    <property type="entry name" value="UPF0104 MEMBRANE PROTEIN MJ1595"/>
    <property type="match status" value="1"/>
</dbReference>
<feature type="transmembrane region" description="Helical" evidence="6">
    <location>
        <begin position="84"/>
        <end position="101"/>
    </location>
</feature>
<keyword evidence="6" id="KW-0046">Antibiotic resistance</keyword>
<dbReference type="NCBIfam" id="TIGR00374">
    <property type="entry name" value="flippase-like domain"/>
    <property type="match status" value="1"/>
</dbReference>
<feature type="transmembrane region" description="Helical" evidence="6">
    <location>
        <begin position="267"/>
        <end position="285"/>
    </location>
</feature>
<comment type="similarity">
    <text evidence="6">Belongs to the LPG synthase family.</text>
</comment>
<reference evidence="8" key="1">
    <citation type="journal article" date="2019" name="Int. J. Syst. Evol. Microbiol.">
        <title>The Global Catalogue of Microorganisms (GCM) 10K type strain sequencing project: providing services to taxonomists for standard genome sequencing and annotation.</title>
        <authorList>
            <consortium name="The Broad Institute Genomics Platform"/>
            <consortium name="The Broad Institute Genome Sequencing Center for Infectious Disease"/>
            <person name="Wu L."/>
            <person name="Ma J."/>
        </authorList>
    </citation>
    <scope>NUCLEOTIDE SEQUENCE [LARGE SCALE GENOMIC DNA]</scope>
    <source>
        <strain evidence="8">KCTC 13193</strain>
    </source>
</reference>
<feature type="transmembrane region" description="Helical" evidence="6">
    <location>
        <begin position="12"/>
        <end position="32"/>
    </location>
</feature>
<feature type="transmembrane region" description="Helical" evidence="6">
    <location>
        <begin position="209"/>
        <end position="235"/>
    </location>
</feature>
<name>A0ABV7A3R6_9BACI</name>
<dbReference type="PANTHER" id="PTHR39087:SF2">
    <property type="entry name" value="UPF0104 MEMBRANE PROTEIN MJ1595"/>
    <property type="match status" value="1"/>
</dbReference>
<evidence type="ECO:0000256" key="5">
    <source>
        <dbReference type="ARBA" id="ARBA00023136"/>
    </source>
</evidence>
<evidence type="ECO:0000313" key="7">
    <source>
        <dbReference type="EMBL" id="MFC2947535.1"/>
    </source>
</evidence>
<evidence type="ECO:0000256" key="6">
    <source>
        <dbReference type="RuleBase" id="RU363042"/>
    </source>
</evidence>
<comment type="subcellular location">
    <subcellularLocation>
        <location evidence="1 6">Cell membrane</location>
        <topology evidence="1 6">Multi-pass membrane protein</topology>
    </subcellularLocation>
</comment>
<feature type="transmembrane region" description="Helical" evidence="6">
    <location>
        <begin position="134"/>
        <end position="167"/>
    </location>
</feature>
<evidence type="ECO:0000256" key="4">
    <source>
        <dbReference type="ARBA" id="ARBA00022989"/>
    </source>
</evidence>
<evidence type="ECO:0000313" key="8">
    <source>
        <dbReference type="Proteomes" id="UP001595387"/>
    </source>
</evidence>
<evidence type="ECO:0000256" key="3">
    <source>
        <dbReference type="ARBA" id="ARBA00022692"/>
    </source>
</evidence>
<evidence type="ECO:0000256" key="2">
    <source>
        <dbReference type="ARBA" id="ARBA00022475"/>
    </source>
</evidence>
<keyword evidence="8" id="KW-1185">Reference proteome</keyword>
<dbReference type="Pfam" id="PF03706">
    <property type="entry name" value="LPG_synthase_TM"/>
    <property type="match status" value="1"/>
</dbReference>
<dbReference type="InterPro" id="IPR022791">
    <property type="entry name" value="L-PG_synthase/AglD"/>
</dbReference>
<keyword evidence="5 6" id="KW-0472">Membrane</keyword>
<feature type="transmembrane region" description="Helical" evidence="6">
    <location>
        <begin position="241"/>
        <end position="260"/>
    </location>
</feature>
<organism evidence="7 8">
    <name type="scientific">Virgibacillus sediminis</name>
    <dbReference type="NCBI Taxonomy" id="202260"/>
    <lineage>
        <taxon>Bacteria</taxon>
        <taxon>Bacillati</taxon>
        <taxon>Bacillota</taxon>
        <taxon>Bacilli</taxon>
        <taxon>Bacillales</taxon>
        <taxon>Bacillaceae</taxon>
        <taxon>Virgibacillus</taxon>
    </lineage>
</organism>
<keyword evidence="3 6" id="KW-0812">Transmembrane</keyword>
<protein>
    <recommendedName>
        <fullName evidence="6">Phosphatidylglycerol lysyltransferase</fullName>
        <ecNumber evidence="6">2.3.2.3</ecNumber>
    </recommendedName>
    <alternativeName>
        <fullName evidence="6">Lysylphosphatidylglycerol synthase</fullName>
    </alternativeName>
</protein>
<keyword evidence="2" id="KW-1003">Cell membrane</keyword>
<keyword evidence="6" id="KW-0808">Transferase</keyword>
<feature type="transmembrane region" description="Helical" evidence="6">
    <location>
        <begin position="291"/>
        <end position="310"/>
    </location>
</feature>
<comment type="function">
    <text evidence="6">Catalyzes the transfer of a lysyl group from L-lysyl-tRNA(Lys) to membrane-bound phosphatidylglycerol (PG), which produces lysylphosphatidylglycerol (LPG), a major component of the bacterial membrane with a positive net charge. LPG synthesis contributes to bacterial virulence as it is involved in the resistance mechanism against cationic antimicrobial peptides (CAMP) produces by the host's immune system (defensins, cathelicidins) and by the competing microorganisms.</text>
</comment>
<dbReference type="RefSeq" id="WP_390303372.1">
    <property type="nucleotide sequence ID" value="NZ_JBHRRZ010000007.1"/>
</dbReference>
<accession>A0ABV7A3R6</accession>
<comment type="caution">
    <text evidence="7">The sequence shown here is derived from an EMBL/GenBank/DDBJ whole genome shotgun (WGS) entry which is preliminary data.</text>
</comment>
<sequence length="322" mass="35247">MDTATGRNGGILPKFIIGVVLGVVVVAGFLLISDWRQVSGSIATMPKGPLLVAFLLTLMSYLFRLGKWHAFSRWSGFSVPFRKNAAIFFIGLMMSITPGKAGELIKSYYLKETSDIPYSASIPVVFYDRLTDLLAMAALVAVGLLVYPFGITPFLATVVLISGFFFLAQRQGLMKKMIDLLTRPDRLRRFRGSLHHFYQQTLYLMQFRILSFAFVVSVLAWLSECIALFVILGAFNQEVSILASILTFSLGTLAGAVSMIPGGLGAAEGSITGLLIHFGVGGSLAVSISLIVRFVTLWFGVLIGFVVFLFRRKAFRGTNITV</sequence>
<dbReference type="EC" id="2.3.2.3" evidence="6"/>
<keyword evidence="6" id="KW-0443">Lipid metabolism</keyword>
<feature type="transmembrane region" description="Helical" evidence="6">
    <location>
        <begin position="44"/>
        <end position="63"/>
    </location>
</feature>